<protein>
    <submittedName>
        <fullName evidence="3">Helix-turn-helix transcriptional regulator</fullName>
    </submittedName>
</protein>
<dbReference type="Gene3D" id="1.10.10.10">
    <property type="entry name" value="Winged helix-like DNA-binding domain superfamily/Winged helix DNA-binding domain"/>
    <property type="match status" value="1"/>
</dbReference>
<dbReference type="RefSeq" id="WP_350716253.1">
    <property type="nucleotide sequence ID" value="NZ_JBEPCO010000004.1"/>
</dbReference>
<evidence type="ECO:0000256" key="1">
    <source>
        <dbReference type="SAM" id="MobiDB-lite"/>
    </source>
</evidence>
<gene>
    <name evidence="3" type="ORF">ABT322_12385</name>
</gene>
<dbReference type="PANTHER" id="PTHR34293:SF1">
    <property type="entry name" value="HTH-TYPE TRANSCRIPTIONAL REGULATOR TRMBL2"/>
    <property type="match status" value="1"/>
</dbReference>
<dbReference type="SUPFAM" id="SSF46894">
    <property type="entry name" value="C-terminal effector domain of the bipartite response regulators"/>
    <property type="match status" value="1"/>
</dbReference>
<sequence length="372" mass="40477">MTDPEPSAAREARTEPSTASVGSTAPHPRPAEDPLLTLLGLGADEDAVYHLLVDRADGEPADLTGRLDVGRVTRALDALVERGLASVHRDRPGSPPRYRAASPLLALGPLLEARRTALHRAEFLVTDLAERHRMAQVRGSGAPVEVLTGAAAIRRRLIAMQQRARREVCALVPLLASPTAITPEDNFDMAERESMARGVTQRSVVERGFLERGGEDAALLHRLVSQGQQISVVERVPIKMVMADRQVALLPLDPERDETEPGALVVHRSGLLTALVALFERCFAEGTRMRAFDDGERAGDGTGRTDPADGIDALDRRILTLLRVGLTDAAIARQVGVGHRTVQRRLGALMRRTGATTRFQLGWHTARSDWFD</sequence>
<dbReference type="SMART" id="SM00421">
    <property type="entry name" value="HTH_LUXR"/>
    <property type="match status" value="1"/>
</dbReference>
<evidence type="ECO:0000259" key="2">
    <source>
        <dbReference type="SMART" id="SM00421"/>
    </source>
</evidence>
<dbReference type="InterPro" id="IPR051797">
    <property type="entry name" value="TrmB-like"/>
</dbReference>
<reference evidence="3 4" key="1">
    <citation type="submission" date="2024-06" db="EMBL/GenBank/DDBJ databases">
        <title>The Natural Products Discovery Center: Release of the First 8490 Sequenced Strains for Exploring Actinobacteria Biosynthetic Diversity.</title>
        <authorList>
            <person name="Kalkreuter E."/>
            <person name="Kautsar S.A."/>
            <person name="Yang D."/>
            <person name="Bader C.D."/>
            <person name="Teijaro C.N."/>
            <person name="Fluegel L."/>
            <person name="Davis C.M."/>
            <person name="Simpson J.R."/>
            <person name="Lauterbach L."/>
            <person name="Steele A.D."/>
            <person name="Gui C."/>
            <person name="Meng S."/>
            <person name="Li G."/>
            <person name="Viehrig K."/>
            <person name="Ye F."/>
            <person name="Su P."/>
            <person name="Kiefer A.F."/>
            <person name="Nichols A."/>
            <person name="Cepeda A.J."/>
            <person name="Yan W."/>
            <person name="Fan B."/>
            <person name="Jiang Y."/>
            <person name="Adhikari A."/>
            <person name="Zheng C.-J."/>
            <person name="Schuster L."/>
            <person name="Cowan T.M."/>
            <person name="Smanski M.J."/>
            <person name="Chevrette M.G."/>
            <person name="De Carvalho L.P.S."/>
            <person name="Shen B."/>
        </authorList>
    </citation>
    <scope>NUCLEOTIDE SEQUENCE [LARGE SCALE GENOMIC DNA]</scope>
    <source>
        <strain evidence="3 4">NPDC000632</strain>
    </source>
</reference>
<accession>A0ABV1VDH8</accession>
<organism evidence="3 4">
    <name type="scientific">Streptomyces flaveolus</name>
    <dbReference type="NCBI Taxonomy" id="67297"/>
    <lineage>
        <taxon>Bacteria</taxon>
        <taxon>Bacillati</taxon>
        <taxon>Actinomycetota</taxon>
        <taxon>Actinomycetes</taxon>
        <taxon>Kitasatosporales</taxon>
        <taxon>Streptomycetaceae</taxon>
        <taxon>Streptomyces</taxon>
    </lineage>
</organism>
<name>A0ABV1VDH8_9ACTN</name>
<keyword evidence="4" id="KW-1185">Reference proteome</keyword>
<dbReference type="InterPro" id="IPR016032">
    <property type="entry name" value="Sig_transdc_resp-reg_C-effctor"/>
</dbReference>
<comment type="caution">
    <text evidence="3">The sequence shown here is derived from an EMBL/GenBank/DDBJ whole genome shotgun (WGS) entry which is preliminary data.</text>
</comment>
<feature type="domain" description="HTH luxR-type" evidence="2">
    <location>
        <begin position="308"/>
        <end position="365"/>
    </location>
</feature>
<dbReference type="Proteomes" id="UP001490330">
    <property type="component" value="Unassembled WGS sequence"/>
</dbReference>
<evidence type="ECO:0000313" key="3">
    <source>
        <dbReference type="EMBL" id="MER6904553.1"/>
    </source>
</evidence>
<dbReference type="InterPro" id="IPR000792">
    <property type="entry name" value="Tscrpt_reg_LuxR_C"/>
</dbReference>
<dbReference type="PANTHER" id="PTHR34293">
    <property type="entry name" value="HTH-TYPE TRANSCRIPTIONAL REGULATOR TRMBL2"/>
    <property type="match status" value="1"/>
</dbReference>
<dbReference type="InterPro" id="IPR036388">
    <property type="entry name" value="WH-like_DNA-bd_sf"/>
</dbReference>
<evidence type="ECO:0000313" key="4">
    <source>
        <dbReference type="Proteomes" id="UP001490330"/>
    </source>
</evidence>
<feature type="region of interest" description="Disordered" evidence="1">
    <location>
        <begin position="1"/>
        <end position="34"/>
    </location>
</feature>
<proteinExistence type="predicted"/>
<dbReference type="EMBL" id="JBEPCV010000009">
    <property type="protein sequence ID" value="MER6904553.1"/>
    <property type="molecule type" value="Genomic_DNA"/>
</dbReference>